<dbReference type="SUPFAM" id="SSF101262">
    <property type="entry name" value="Methenyltetrahydrofolate cyclohydrolase-like"/>
    <property type="match status" value="1"/>
</dbReference>
<reference evidence="2" key="2">
    <citation type="submission" date="2016-12" db="EMBL/GenBank/DDBJ databases">
        <authorList>
            <person name="Song W.-J."/>
            <person name="Kurnit D.M."/>
        </authorList>
    </citation>
    <scope>NUCLEOTIDE SEQUENCE</scope>
</reference>
<evidence type="ECO:0000313" key="2">
    <source>
        <dbReference type="EMBL" id="ANV80176.1"/>
    </source>
</evidence>
<protein>
    <recommendedName>
        <fullName evidence="1">Cyclodeaminase/cyclohydrolase domain-containing protein</fullName>
    </recommendedName>
</protein>
<dbReference type="InterPro" id="IPR036178">
    <property type="entry name" value="Formintransfe-cycloase-like_sf"/>
</dbReference>
<dbReference type="Pfam" id="PF04961">
    <property type="entry name" value="FTCD_C"/>
    <property type="match status" value="1"/>
</dbReference>
<dbReference type="AlphaFoldDB" id="A0A1B1TD15"/>
<dbReference type="GO" id="GO:0003824">
    <property type="term" value="F:catalytic activity"/>
    <property type="evidence" value="ECO:0007669"/>
    <property type="project" value="InterPro"/>
</dbReference>
<name>A0A1B1TD15_9ARCH</name>
<reference evidence="2" key="1">
    <citation type="journal article" date="2015" name="ISME J.">
        <title>A new class of marine Euryarchaeota group II from the Mediterranean deep chlorophyll maximum.</title>
        <authorList>
            <person name="Martin-Cuadrado A.B."/>
            <person name="Garcia-Heredia I."/>
            <person name="Molto A.G."/>
            <person name="Lopez-Ubeda R."/>
            <person name="Kimes N."/>
            <person name="Lopez-Garcia P."/>
            <person name="Moreira D."/>
            <person name="Rodriguez-Valera F."/>
        </authorList>
    </citation>
    <scope>NUCLEOTIDE SEQUENCE</scope>
</reference>
<evidence type="ECO:0000259" key="1">
    <source>
        <dbReference type="Pfam" id="PF04961"/>
    </source>
</evidence>
<sequence length="206" mass="22398">MNEGYISVLNDIASKNATPGGGAAAALVLGHSYSLVSMVSRLTIGSEKWIEGHEISNNLIEICDNGILNSIELAKNDCDAFNNVMMSYRLPKTNESEISIRKEKILQSSLEATIAPFIIAEKSLYLSSLLPEFASKANKNALTDLASASQLAYSSAFIASLNVRVNTPGILKEDSIKYESEVKKIISQCTSFNEDTQKIISSRLGW</sequence>
<dbReference type="Gene3D" id="1.20.120.680">
    <property type="entry name" value="Formiminotetrahydrofolate cyclodeaminase monomer, up-and-down helical bundle"/>
    <property type="match status" value="1"/>
</dbReference>
<organism evidence="2">
    <name type="scientific">uncultured Poseidoniia archaeon</name>
    <dbReference type="NCBI Taxonomy" id="1697135"/>
    <lineage>
        <taxon>Archaea</taxon>
        <taxon>Methanobacteriati</taxon>
        <taxon>Thermoplasmatota</taxon>
        <taxon>Candidatus Poseidoniia</taxon>
        <taxon>environmental samples</taxon>
    </lineage>
</organism>
<dbReference type="InterPro" id="IPR007044">
    <property type="entry name" value="Cyclodeamin/CycHdrlase"/>
</dbReference>
<feature type="domain" description="Cyclodeaminase/cyclohydrolase" evidence="1">
    <location>
        <begin position="8"/>
        <end position="174"/>
    </location>
</feature>
<proteinExistence type="predicted"/>
<accession>A0A1B1TD15</accession>
<dbReference type="EMBL" id="KP211877">
    <property type="protein sequence ID" value="ANV80176.1"/>
    <property type="molecule type" value="Genomic_DNA"/>
</dbReference>